<feature type="domain" description="HTH iclR-type" evidence="4">
    <location>
        <begin position="3"/>
        <end position="64"/>
    </location>
</feature>
<dbReference type="InterPro" id="IPR005471">
    <property type="entry name" value="Tscrpt_reg_IclR_N"/>
</dbReference>
<dbReference type="PANTHER" id="PTHR30136:SF19">
    <property type="entry name" value="DNA-BINDING TRANSCRIPTIONAL REPRESSOR YIAJ"/>
    <property type="match status" value="1"/>
</dbReference>
<sequence>MIMQSVHKTFDVLEIVAQTPDGMSLDALCKSLQYPKTTMHRICKCLCQCGYLRQAESGKYFLTTKLITLGYSVIHCDALVAASVPYMSELANQTGFTVNLQRRDVDQVILLKKEEPKNSVFHTNAHAGLASSLLQSACGKVVLSYFSPDEQHQYWQSHHHDLESFRHFGVAAIHTEADFHRELMLIRQQGFAVDGEGNESGITCIAVPLEKDQIANYAISVSGLSPEIHRFGQMQLLELLQGVASVLSGKVL</sequence>
<gene>
    <name evidence="6" type="primary">yiaJ_2</name>
    <name evidence="6" type="ORF">VIM7927_02548</name>
</gene>
<evidence type="ECO:0000313" key="7">
    <source>
        <dbReference type="Proteomes" id="UP000196125"/>
    </source>
</evidence>
<dbReference type="SMART" id="SM00346">
    <property type="entry name" value="HTH_ICLR"/>
    <property type="match status" value="1"/>
</dbReference>
<dbReference type="InterPro" id="IPR050707">
    <property type="entry name" value="HTH_MetabolicPath_Reg"/>
</dbReference>
<proteinExistence type="predicted"/>
<dbReference type="Pfam" id="PF09339">
    <property type="entry name" value="HTH_IclR"/>
    <property type="match status" value="1"/>
</dbReference>
<name>A0A1Y6IUF8_9VIBR</name>
<dbReference type="GO" id="GO:0003700">
    <property type="term" value="F:DNA-binding transcription factor activity"/>
    <property type="evidence" value="ECO:0007669"/>
    <property type="project" value="TreeGrafter"/>
</dbReference>
<accession>A0A1Y6IUF8</accession>
<dbReference type="Pfam" id="PF01614">
    <property type="entry name" value="IclR_C"/>
    <property type="match status" value="1"/>
</dbReference>
<protein>
    <submittedName>
        <fullName evidence="6">HTH-type transcriptional regulator YiaJ</fullName>
    </submittedName>
</protein>
<keyword evidence="2" id="KW-0238">DNA-binding</keyword>
<dbReference type="AlphaFoldDB" id="A0A1Y6IUF8"/>
<dbReference type="InterPro" id="IPR014757">
    <property type="entry name" value="Tscrpt_reg_IclR_C"/>
</dbReference>
<dbReference type="GO" id="GO:0003677">
    <property type="term" value="F:DNA binding"/>
    <property type="evidence" value="ECO:0007669"/>
    <property type="project" value="UniProtKB-KW"/>
</dbReference>
<dbReference type="PANTHER" id="PTHR30136">
    <property type="entry name" value="HELIX-TURN-HELIX TRANSCRIPTIONAL REGULATOR, ICLR FAMILY"/>
    <property type="match status" value="1"/>
</dbReference>
<dbReference type="PROSITE" id="PS51078">
    <property type="entry name" value="ICLR_ED"/>
    <property type="match status" value="1"/>
</dbReference>
<evidence type="ECO:0000313" key="6">
    <source>
        <dbReference type="EMBL" id="SMS01266.1"/>
    </source>
</evidence>
<dbReference type="InterPro" id="IPR036388">
    <property type="entry name" value="WH-like_DNA-bd_sf"/>
</dbReference>
<evidence type="ECO:0000259" key="4">
    <source>
        <dbReference type="PROSITE" id="PS51077"/>
    </source>
</evidence>
<organism evidence="6 7">
    <name type="scientific">Vibrio mangrovi</name>
    <dbReference type="NCBI Taxonomy" id="474394"/>
    <lineage>
        <taxon>Bacteria</taxon>
        <taxon>Pseudomonadati</taxon>
        <taxon>Pseudomonadota</taxon>
        <taxon>Gammaproteobacteria</taxon>
        <taxon>Vibrionales</taxon>
        <taxon>Vibrionaceae</taxon>
        <taxon>Vibrio</taxon>
    </lineage>
</organism>
<dbReference type="Proteomes" id="UP000196125">
    <property type="component" value="Unassembled WGS sequence"/>
</dbReference>
<evidence type="ECO:0000256" key="2">
    <source>
        <dbReference type="ARBA" id="ARBA00023125"/>
    </source>
</evidence>
<evidence type="ECO:0000259" key="5">
    <source>
        <dbReference type="PROSITE" id="PS51078"/>
    </source>
</evidence>
<keyword evidence="1" id="KW-0805">Transcription regulation</keyword>
<dbReference type="EMBL" id="FXXI01000004">
    <property type="protein sequence ID" value="SMS01266.1"/>
    <property type="molecule type" value="Genomic_DNA"/>
</dbReference>
<evidence type="ECO:0000256" key="3">
    <source>
        <dbReference type="ARBA" id="ARBA00023163"/>
    </source>
</evidence>
<keyword evidence="3" id="KW-0804">Transcription</keyword>
<feature type="domain" description="IclR-ED" evidence="5">
    <location>
        <begin position="65"/>
        <end position="252"/>
    </location>
</feature>
<dbReference type="SUPFAM" id="SSF46785">
    <property type="entry name" value="Winged helix' DNA-binding domain"/>
    <property type="match status" value="1"/>
</dbReference>
<reference evidence="6 7" key="1">
    <citation type="submission" date="2017-05" db="EMBL/GenBank/DDBJ databases">
        <authorList>
            <person name="Song R."/>
            <person name="Chenine A.L."/>
            <person name="Ruprecht R.M."/>
        </authorList>
    </citation>
    <scope>NUCLEOTIDE SEQUENCE [LARGE SCALE GENOMIC DNA]</scope>
    <source>
        <strain evidence="6 7">CECT 7927</strain>
    </source>
</reference>
<dbReference type="InterPro" id="IPR029016">
    <property type="entry name" value="GAF-like_dom_sf"/>
</dbReference>
<evidence type="ECO:0000256" key="1">
    <source>
        <dbReference type="ARBA" id="ARBA00023015"/>
    </source>
</evidence>
<dbReference type="SUPFAM" id="SSF55781">
    <property type="entry name" value="GAF domain-like"/>
    <property type="match status" value="1"/>
</dbReference>
<dbReference type="Gene3D" id="1.10.10.10">
    <property type="entry name" value="Winged helix-like DNA-binding domain superfamily/Winged helix DNA-binding domain"/>
    <property type="match status" value="1"/>
</dbReference>
<dbReference type="InterPro" id="IPR036390">
    <property type="entry name" value="WH_DNA-bd_sf"/>
</dbReference>
<dbReference type="GO" id="GO:0045892">
    <property type="term" value="P:negative regulation of DNA-templated transcription"/>
    <property type="evidence" value="ECO:0007669"/>
    <property type="project" value="TreeGrafter"/>
</dbReference>
<dbReference type="Gene3D" id="3.30.450.40">
    <property type="match status" value="1"/>
</dbReference>
<dbReference type="PROSITE" id="PS51077">
    <property type="entry name" value="HTH_ICLR"/>
    <property type="match status" value="1"/>
</dbReference>